<dbReference type="Pfam" id="PF00072">
    <property type="entry name" value="Response_reg"/>
    <property type="match status" value="1"/>
</dbReference>
<protein>
    <submittedName>
        <fullName evidence="3">Response regulator receiver domain-containing protein</fullName>
    </submittedName>
</protein>
<keyword evidence="4" id="KW-1185">Reference proteome</keyword>
<dbReference type="SMART" id="SM00448">
    <property type="entry name" value="REC"/>
    <property type="match status" value="1"/>
</dbReference>
<dbReference type="InterPro" id="IPR001789">
    <property type="entry name" value="Sig_transdc_resp-reg_receiver"/>
</dbReference>
<accession>A0A1Y6BRE2</accession>
<dbReference type="EMBL" id="FWZT01000006">
    <property type="protein sequence ID" value="SMF17008.1"/>
    <property type="molecule type" value="Genomic_DNA"/>
</dbReference>
<gene>
    <name evidence="3" type="ORF">SAMN06296036_10687</name>
</gene>
<sequence>MAKPKTILVVDDDKVDREFVLRSLRKRNVLTPTVEASDGLEALEILRAKHHSKSVGMPVLVLLDIRMPKMSGLEFLQEVRADRKLENTIIFILTTSEREEEITQAYDLKVNGYITKDNAGSMFDDLVTLIDSYLKIVEFPLLKR</sequence>
<dbReference type="SUPFAM" id="SSF52172">
    <property type="entry name" value="CheY-like"/>
    <property type="match status" value="1"/>
</dbReference>
<dbReference type="InterPro" id="IPR052893">
    <property type="entry name" value="TCS_response_regulator"/>
</dbReference>
<evidence type="ECO:0000313" key="4">
    <source>
        <dbReference type="Proteomes" id="UP000192907"/>
    </source>
</evidence>
<dbReference type="OrthoDB" id="5291706at2"/>
<dbReference type="AlphaFoldDB" id="A0A1Y6BRE2"/>
<dbReference type="RefSeq" id="WP_132317971.1">
    <property type="nucleotide sequence ID" value="NZ_FWZT01000006.1"/>
</dbReference>
<dbReference type="GO" id="GO:0000160">
    <property type="term" value="P:phosphorelay signal transduction system"/>
    <property type="evidence" value="ECO:0007669"/>
    <property type="project" value="InterPro"/>
</dbReference>
<dbReference type="STRING" id="1513793.SAMN06296036_10687"/>
<keyword evidence="1" id="KW-0597">Phosphoprotein</keyword>
<dbReference type="CDD" id="cd17557">
    <property type="entry name" value="REC_Rcp-like"/>
    <property type="match status" value="1"/>
</dbReference>
<evidence type="ECO:0000256" key="1">
    <source>
        <dbReference type="PROSITE-ProRule" id="PRU00169"/>
    </source>
</evidence>
<organism evidence="3 4">
    <name type="scientific">Pseudobacteriovorax antillogorgiicola</name>
    <dbReference type="NCBI Taxonomy" id="1513793"/>
    <lineage>
        <taxon>Bacteria</taxon>
        <taxon>Pseudomonadati</taxon>
        <taxon>Bdellovibrionota</taxon>
        <taxon>Oligoflexia</taxon>
        <taxon>Oligoflexales</taxon>
        <taxon>Pseudobacteriovoracaceae</taxon>
        <taxon>Pseudobacteriovorax</taxon>
    </lineage>
</organism>
<dbReference type="PANTHER" id="PTHR44520:SF2">
    <property type="entry name" value="RESPONSE REGULATOR RCP1"/>
    <property type="match status" value="1"/>
</dbReference>
<dbReference type="PANTHER" id="PTHR44520">
    <property type="entry name" value="RESPONSE REGULATOR RCP1-RELATED"/>
    <property type="match status" value="1"/>
</dbReference>
<dbReference type="Proteomes" id="UP000192907">
    <property type="component" value="Unassembled WGS sequence"/>
</dbReference>
<feature type="modified residue" description="4-aspartylphosphate" evidence="1">
    <location>
        <position position="64"/>
    </location>
</feature>
<evidence type="ECO:0000259" key="2">
    <source>
        <dbReference type="PROSITE" id="PS50110"/>
    </source>
</evidence>
<reference evidence="4" key="1">
    <citation type="submission" date="2017-04" db="EMBL/GenBank/DDBJ databases">
        <authorList>
            <person name="Varghese N."/>
            <person name="Submissions S."/>
        </authorList>
    </citation>
    <scope>NUCLEOTIDE SEQUENCE [LARGE SCALE GENOMIC DNA]</scope>
    <source>
        <strain evidence="4">RKEM611</strain>
    </source>
</reference>
<dbReference type="PROSITE" id="PS50110">
    <property type="entry name" value="RESPONSE_REGULATORY"/>
    <property type="match status" value="1"/>
</dbReference>
<dbReference type="Gene3D" id="3.40.50.2300">
    <property type="match status" value="1"/>
</dbReference>
<dbReference type="InterPro" id="IPR011006">
    <property type="entry name" value="CheY-like_superfamily"/>
</dbReference>
<name>A0A1Y6BRE2_9BACT</name>
<evidence type="ECO:0000313" key="3">
    <source>
        <dbReference type="EMBL" id="SMF17008.1"/>
    </source>
</evidence>
<feature type="domain" description="Response regulatory" evidence="2">
    <location>
        <begin position="6"/>
        <end position="131"/>
    </location>
</feature>
<proteinExistence type="predicted"/>